<evidence type="ECO:0000313" key="13">
    <source>
        <dbReference type="Ensembl" id="ENSMMDP00005048706.1"/>
    </source>
</evidence>
<evidence type="ECO:0000256" key="11">
    <source>
        <dbReference type="SAM" id="MobiDB-lite"/>
    </source>
</evidence>
<dbReference type="PROSITE" id="PS50097">
    <property type="entry name" value="BTB"/>
    <property type="match status" value="1"/>
</dbReference>
<dbReference type="GO" id="GO:0005886">
    <property type="term" value="C:plasma membrane"/>
    <property type="evidence" value="ECO:0007669"/>
    <property type="project" value="UniProtKB-SubCell"/>
</dbReference>
<dbReference type="SMART" id="SM00320">
    <property type="entry name" value="WD40"/>
    <property type="match status" value="3"/>
</dbReference>
<dbReference type="Proteomes" id="UP000472263">
    <property type="component" value="Chromosome 13"/>
</dbReference>
<dbReference type="InterPro" id="IPR011333">
    <property type="entry name" value="SKP1/BTB/POZ_sf"/>
</dbReference>
<proteinExistence type="inferred from homology"/>
<comment type="function">
    <text evidence="8">Accessory subunit of potassium/sodium hyperpolarization-activated cyclic nucleotide-gated channel 3 (HCN3) up-regulating its cell-surface expression and current density without affecting its voltage dependence and kinetics.</text>
</comment>
<feature type="compositionally biased region" description="Polar residues" evidence="11">
    <location>
        <begin position="581"/>
        <end position="600"/>
    </location>
</feature>
<dbReference type="SUPFAM" id="SSF54695">
    <property type="entry name" value="POZ domain"/>
    <property type="match status" value="1"/>
</dbReference>
<feature type="compositionally biased region" description="Basic and acidic residues" evidence="11">
    <location>
        <begin position="653"/>
        <end position="663"/>
    </location>
</feature>
<keyword evidence="5" id="KW-0853">WD repeat</keyword>
<organism evidence="13 14">
    <name type="scientific">Myripristis murdjan</name>
    <name type="common">pinecone soldierfish</name>
    <dbReference type="NCBI Taxonomy" id="586833"/>
    <lineage>
        <taxon>Eukaryota</taxon>
        <taxon>Metazoa</taxon>
        <taxon>Chordata</taxon>
        <taxon>Craniata</taxon>
        <taxon>Vertebrata</taxon>
        <taxon>Euteleostomi</taxon>
        <taxon>Actinopterygii</taxon>
        <taxon>Neopterygii</taxon>
        <taxon>Teleostei</taxon>
        <taxon>Neoteleostei</taxon>
        <taxon>Acanthomorphata</taxon>
        <taxon>Holocentriformes</taxon>
        <taxon>Holocentridae</taxon>
        <taxon>Myripristis</taxon>
    </lineage>
</organism>
<dbReference type="FunFam" id="3.30.710.10:FF:000038">
    <property type="entry name" value="BTB/POZ domain-containing protein KCTD3 isoform X1"/>
    <property type="match status" value="1"/>
</dbReference>
<dbReference type="InterPro" id="IPR001680">
    <property type="entry name" value="WD40_rpt"/>
</dbReference>
<dbReference type="GO" id="GO:0051260">
    <property type="term" value="P:protein homooligomerization"/>
    <property type="evidence" value="ECO:0007669"/>
    <property type="project" value="InterPro"/>
</dbReference>
<reference evidence="13" key="1">
    <citation type="submission" date="2019-06" db="EMBL/GenBank/DDBJ databases">
        <authorList>
            <consortium name="Wellcome Sanger Institute Data Sharing"/>
        </authorList>
    </citation>
    <scope>NUCLEOTIDE SEQUENCE [LARGE SCALE GENOMIC DNA]</scope>
</reference>
<comment type="subcellular location">
    <subcellularLocation>
        <location evidence="1">Cell membrane</location>
    </subcellularLocation>
</comment>
<keyword evidence="3" id="KW-1003">Cell membrane</keyword>
<evidence type="ECO:0000313" key="14">
    <source>
        <dbReference type="Proteomes" id="UP000472263"/>
    </source>
</evidence>
<dbReference type="FunFam" id="2.130.10.10:FF:000205">
    <property type="entry name" value="BTB/POZ domain-containing protein KCTD3 isoform X1"/>
    <property type="match status" value="1"/>
</dbReference>
<dbReference type="InterPro" id="IPR015943">
    <property type="entry name" value="WD40/YVTN_repeat-like_dom_sf"/>
</dbReference>
<evidence type="ECO:0000256" key="5">
    <source>
        <dbReference type="ARBA" id="ARBA00022574"/>
    </source>
</evidence>
<dbReference type="Gene3D" id="2.130.10.10">
    <property type="entry name" value="YVTN repeat-like/Quinoprotein amine dehydrogenase"/>
    <property type="match status" value="1"/>
</dbReference>
<keyword evidence="6" id="KW-0677">Repeat</keyword>
<evidence type="ECO:0000256" key="3">
    <source>
        <dbReference type="ARBA" id="ARBA00022475"/>
    </source>
</evidence>
<dbReference type="InterPro" id="IPR003131">
    <property type="entry name" value="T1-type_BTB"/>
</dbReference>
<reference evidence="13" key="3">
    <citation type="submission" date="2025-09" db="UniProtKB">
        <authorList>
            <consortium name="Ensembl"/>
        </authorList>
    </citation>
    <scope>IDENTIFICATION</scope>
</reference>
<reference evidence="13" key="2">
    <citation type="submission" date="2025-08" db="UniProtKB">
        <authorList>
            <consortium name="Ensembl"/>
        </authorList>
    </citation>
    <scope>IDENTIFICATION</scope>
</reference>
<dbReference type="Ensembl" id="ENSMMDT00005049661.1">
    <property type="protein sequence ID" value="ENSMMDP00005048706.1"/>
    <property type="gene ID" value="ENSMMDG00005022143.1"/>
</dbReference>
<feature type="region of interest" description="Disordered" evidence="11">
    <location>
        <begin position="645"/>
        <end position="666"/>
    </location>
</feature>
<feature type="compositionally biased region" description="Pro residues" evidence="11">
    <location>
        <begin position="796"/>
        <end position="805"/>
    </location>
</feature>
<dbReference type="InterPro" id="IPR000210">
    <property type="entry name" value="BTB/POZ_dom"/>
</dbReference>
<evidence type="ECO:0000256" key="8">
    <source>
        <dbReference type="ARBA" id="ARBA00059269"/>
    </source>
</evidence>
<keyword evidence="4" id="KW-0597">Phosphoprotein</keyword>
<feature type="region of interest" description="Disordered" evidence="11">
    <location>
        <begin position="581"/>
        <end position="628"/>
    </location>
</feature>
<protein>
    <recommendedName>
        <fullName evidence="10">BTB/POZ domain-containing protein KCTD3</fullName>
    </recommendedName>
</protein>
<evidence type="ECO:0000256" key="7">
    <source>
        <dbReference type="ARBA" id="ARBA00023136"/>
    </source>
</evidence>
<dbReference type="Gene3D" id="3.30.710.10">
    <property type="entry name" value="Potassium Channel Kv1.1, Chain A"/>
    <property type="match status" value="1"/>
</dbReference>
<dbReference type="PANTHER" id="PTHR15859:SF5">
    <property type="entry name" value="SH3KBP1-BINDING PROTEIN 1"/>
    <property type="match status" value="1"/>
</dbReference>
<evidence type="ECO:0000256" key="9">
    <source>
        <dbReference type="ARBA" id="ARBA00065501"/>
    </source>
</evidence>
<feature type="compositionally biased region" description="Low complexity" evidence="11">
    <location>
        <begin position="728"/>
        <end position="747"/>
    </location>
</feature>
<sequence length="811" mass="87193">MSSTARTGDIIHLNVGGKRFSTSRQTLTWVPDSFFSSLLSGRISTLKDETGAIFIDRDPSLFASILNFLRTKELHPRSVNVSRLCESPLHGASAFGLNPTLDRRNRHSVAGSQFTAGRLVPAERAPVRRSNTMPPNLGNSGMLGRAITEERATGQSSDPGMVRIICGHHNWIAVAYAQFVVCYRVKESTGWQQVFTSPRLDWVIDRVALNAKVMGGSLGDNDKMVAVASVTEIILWAICPDGNGNEIGVFSLNVPVEALFFVGNQLIATSHTGKVGVWNAVTKHWQNQDVVPINSCDTAGSFLILGCNNGSIYYIDVQKFPLRMKDNDLLVTELYRDPTEDAITALSVYLTPKTSDSGNWIEIAYGTSSGTVRVIVQHPETVGSGPQLFQTFSVHRSPVTKIMLSEKHLISVCADNNHVRTWTVTRFRGMISTQPGSTPLTSFKILSLDDVDGHGGCSAGTEIGPYGERDEQQVFIQRVVPDTDKLYVRLSSNGKRVCEVRSVDGTSITAFVVHECEGSSRIGSRPRRYLFSGHSNGSIQMWDLTTAMEIAGKVDIKALGGPTEEELLELLDQCDLALTRTPDSTPRASTCSLHSQLSESSRTERLHSTGGGRGASMCGSLPRQAPPPVPFTKPHRDLSQAALVHAGSPRPARTLDRDREREGMASVRRGSFVERCQELAKGSEAAVGAGSESVRRSLAVCSELEARLGLRTPTTFTVSPGGRLATGAALSSSSSSASPSVSNRRAAPVPPVSPAPTVSSPTRSQMPVSPRRGTGSSPTDVPPSPDSPANPDSPAAGPPTSPKPPMNETSF</sequence>
<evidence type="ECO:0000256" key="4">
    <source>
        <dbReference type="ARBA" id="ARBA00022553"/>
    </source>
</evidence>
<dbReference type="InterPro" id="IPR047876">
    <property type="entry name" value="SHKBP1/KCTD3"/>
</dbReference>
<evidence type="ECO:0000256" key="10">
    <source>
        <dbReference type="ARBA" id="ARBA00073141"/>
    </source>
</evidence>
<evidence type="ECO:0000256" key="2">
    <source>
        <dbReference type="ARBA" id="ARBA00009572"/>
    </source>
</evidence>
<comment type="similarity">
    <text evidence="2">Belongs to the KCTD3 family.</text>
</comment>
<feature type="domain" description="BTB" evidence="12">
    <location>
        <begin position="9"/>
        <end position="78"/>
    </location>
</feature>
<dbReference type="InterPro" id="IPR036322">
    <property type="entry name" value="WD40_repeat_dom_sf"/>
</dbReference>
<feature type="region of interest" description="Disordered" evidence="11">
    <location>
        <begin position="713"/>
        <end position="811"/>
    </location>
</feature>
<keyword evidence="14" id="KW-1185">Reference proteome</keyword>
<dbReference type="GeneTree" id="ENSGT00940000153881"/>
<evidence type="ECO:0000256" key="6">
    <source>
        <dbReference type="ARBA" id="ARBA00022737"/>
    </source>
</evidence>
<dbReference type="AlphaFoldDB" id="A0A668AT05"/>
<dbReference type="Pfam" id="PF02214">
    <property type="entry name" value="BTB_2"/>
    <property type="match status" value="1"/>
</dbReference>
<dbReference type="PANTHER" id="PTHR15859">
    <property type="entry name" value="SETA BINDING PROTEIN 1"/>
    <property type="match status" value="1"/>
</dbReference>
<evidence type="ECO:0000259" key="12">
    <source>
        <dbReference type="PROSITE" id="PS50097"/>
    </source>
</evidence>
<comment type="subunit">
    <text evidence="9">Interacts with HCN3.</text>
</comment>
<accession>A0A668AT05</accession>
<dbReference type="SUPFAM" id="SSF50978">
    <property type="entry name" value="WD40 repeat-like"/>
    <property type="match status" value="1"/>
</dbReference>
<keyword evidence="7" id="KW-0472">Membrane</keyword>
<evidence type="ECO:0000256" key="1">
    <source>
        <dbReference type="ARBA" id="ARBA00004236"/>
    </source>
</evidence>
<gene>
    <name evidence="13" type="primary">SHKBP1</name>
</gene>
<name>A0A668AT05_9TELE</name>
<dbReference type="SMART" id="SM00225">
    <property type="entry name" value="BTB"/>
    <property type="match status" value="1"/>
</dbReference>